<gene>
    <name evidence="3" type="ORF">HBN54_003947</name>
</gene>
<feature type="chain" id="PRO_5045264150" description="Tail specific protease domain-containing protein" evidence="1">
    <location>
        <begin position="27"/>
        <end position="482"/>
    </location>
</feature>
<dbReference type="PANTHER" id="PTHR32060">
    <property type="entry name" value="TAIL-SPECIFIC PROTEASE"/>
    <property type="match status" value="1"/>
</dbReference>
<name>A0ABX1HND3_9BACT</name>
<dbReference type="InterPro" id="IPR029045">
    <property type="entry name" value="ClpP/crotonase-like_dom_sf"/>
</dbReference>
<keyword evidence="1" id="KW-0732">Signal</keyword>
<accession>A0ABX1HND3</accession>
<sequence>MLKCPLLGLHFLGWLLLGGTACVAQSAPPQPCGCTQDFDYVVNYLERNLPAYAHDVTALTRPAYERLKRRLRRASARAKKESHCLPVLVAYVEFFHDQHTDISGATRPGVNDRDATAVQRFQTGAVFQQAETRRPRLARTYPLAAIEGRYQTVDSTYVVQIQPSRTRFRDYVGVIVTSRTPLWRTGQVKLELQRLPGESRYRVIQYNRNHSASCLGDVFQEQGYLRGTSWQKVGQPTSPPVAGPLAYRALTAKTAYLRLPSFDGGLRTQLDSVCQQVAARPPQNLIIDVRGNGGGADDAVVPLVPFLYTAPFQDDQREEYYVTPDNVARLTEYYRRMQHDSADYGADALQRVRTTLRWLHHVPAGQFRSDPTVPVKTFTGIVGRPERVVILYDRGCASTCETLLFWAKHSTKTTLAGENSGGFVGYGNVFSLPTPCWGLQLSTTTLRLPNQVAYEAVGVAPDVRLARDEDWLAQALRLLENP</sequence>
<keyword evidence="4" id="KW-1185">Reference proteome</keyword>
<dbReference type="PROSITE" id="PS51257">
    <property type="entry name" value="PROKAR_LIPOPROTEIN"/>
    <property type="match status" value="1"/>
</dbReference>
<evidence type="ECO:0000259" key="2">
    <source>
        <dbReference type="Pfam" id="PF03572"/>
    </source>
</evidence>
<evidence type="ECO:0000313" key="3">
    <source>
        <dbReference type="EMBL" id="NKI91330.1"/>
    </source>
</evidence>
<comment type="caution">
    <text evidence="3">The sequence shown here is derived from an EMBL/GenBank/DDBJ whole genome shotgun (WGS) entry which is preliminary data.</text>
</comment>
<dbReference type="PANTHER" id="PTHR32060:SF22">
    <property type="entry name" value="CARBOXYL-TERMINAL-PROCESSING PEPTIDASE 3, CHLOROPLASTIC"/>
    <property type="match status" value="1"/>
</dbReference>
<dbReference type="EMBL" id="JAAVTK010000015">
    <property type="protein sequence ID" value="NKI91330.1"/>
    <property type="molecule type" value="Genomic_DNA"/>
</dbReference>
<proteinExistence type="predicted"/>
<dbReference type="InterPro" id="IPR005151">
    <property type="entry name" value="Tail-specific_protease"/>
</dbReference>
<evidence type="ECO:0000256" key="1">
    <source>
        <dbReference type="SAM" id="SignalP"/>
    </source>
</evidence>
<reference evidence="3 4" key="1">
    <citation type="submission" date="2020-03" db="EMBL/GenBank/DDBJ databases">
        <title>Genomic Encyclopedia of Type Strains, Phase IV (KMG-V): Genome sequencing to study the core and pangenomes of soil and plant-associated prokaryotes.</title>
        <authorList>
            <person name="Whitman W."/>
        </authorList>
    </citation>
    <scope>NUCLEOTIDE SEQUENCE [LARGE SCALE GENOMIC DNA]</scope>
    <source>
        <strain evidence="3 4">1B</strain>
    </source>
</reference>
<dbReference type="Proteomes" id="UP000717634">
    <property type="component" value="Unassembled WGS sequence"/>
</dbReference>
<protein>
    <recommendedName>
        <fullName evidence="2">Tail specific protease domain-containing protein</fullName>
    </recommendedName>
</protein>
<organism evidence="3 4">
    <name type="scientific">Hymenobacter artigasi</name>
    <dbReference type="NCBI Taxonomy" id="2719616"/>
    <lineage>
        <taxon>Bacteria</taxon>
        <taxon>Pseudomonadati</taxon>
        <taxon>Bacteroidota</taxon>
        <taxon>Cytophagia</taxon>
        <taxon>Cytophagales</taxon>
        <taxon>Hymenobacteraceae</taxon>
        <taxon>Hymenobacter</taxon>
    </lineage>
</organism>
<dbReference type="SUPFAM" id="SSF52096">
    <property type="entry name" value="ClpP/crotonase"/>
    <property type="match status" value="1"/>
</dbReference>
<evidence type="ECO:0000313" key="4">
    <source>
        <dbReference type="Proteomes" id="UP000717634"/>
    </source>
</evidence>
<feature type="signal peptide" evidence="1">
    <location>
        <begin position="1"/>
        <end position="26"/>
    </location>
</feature>
<dbReference type="Pfam" id="PF03572">
    <property type="entry name" value="Peptidase_S41"/>
    <property type="match status" value="1"/>
</dbReference>
<dbReference type="Gene3D" id="3.90.226.10">
    <property type="entry name" value="2-enoyl-CoA Hydratase, Chain A, domain 1"/>
    <property type="match status" value="1"/>
</dbReference>
<feature type="domain" description="Tail specific protease" evidence="2">
    <location>
        <begin position="253"/>
        <end position="464"/>
    </location>
</feature>